<dbReference type="Gene3D" id="2.130.10.10">
    <property type="entry name" value="YVTN repeat-like/Quinoprotein amine dehydrogenase"/>
    <property type="match status" value="2"/>
</dbReference>
<dbReference type="NCBIfam" id="TIGR02276">
    <property type="entry name" value="beta_rpt_yvtn"/>
    <property type="match status" value="2"/>
</dbReference>
<evidence type="ECO:0000313" key="3">
    <source>
        <dbReference type="Proteomes" id="UP001151002"/>
    </source>
</evidence>
<dbReference type="SUPFAM" id="SSF51004">
    <property type="entry name" value="C-terminal (heme d1) domain of cytochrome cd1-nitrite reductase"/>
    <property type="match status" value="2"/>
</dbReference>
<keyword evidence="3" id="KW-1185">Reference proteome</keyword>
<dbReference type="Proteomes" id="UP001151002">
    <property type="component" value="Unassembled WGS sequence"/>
</dbReference>
<dbReference type="PANTHER" id="PTHR47197">
    <property type="entry name" value="PROTEIN NIRF"/>
    <property type="match status" value="1"/>
</dbReference>
<dbReference type="PANTHER" id="PTHR47197:SF3">
    <property type="entry name" value="DIHYDRO-HEME D1 DEHYDROGENASE"/>
    <property type="match status" value="1"/>
</dbReference>
<gene>
    <name evidence="2" type="ORF">OWR29_41830</name>
</gene>
<dbReference type="RefSeq" id="WP_267569161.1">
    <property type="nucleotide sequence ID" value="NZ_JAPNTZ010000021.1"/>
</dbReference>
<proteinExistence type="predicted"/>
<dbReference type="EMBL" id="JAPNTZ010000021">
    <property type="protein sequence ID" value="MCY1144579.1"/>
    <property type="molecule type" value="Genomic_DNA"/>
</dbReference>
<dbReference type="Pfam" id="PF10282">
    <property type="entry name" value="Lactonase"/>
    <property type="match status" value="1"/>
</dbReference>
<comment type="caution">
    <text evidence="2">The sequence shown here is derived from an EMBL/GenBank/DDBJ whole genome shotgun (WGS) entry which is preliminary data.</text>
</comment>
<reference evidence="2" key="1">
    <citation type="submission" date="2022-11" db="EMBL/GenBank/DDBJ databases">
        <authorList>
            <person name="Somphong A."/>
            <person name="Phongsopitanun W."/>
        </authorList>
    </citation>
    <scope>NUCLEOTIDE SEQUENCE</scope>
    <source>
        <strain evidence="2">Pm04-4</strain>
    </source>
</reference>
<sequence length="587" mass="61243">MSETGLPQSVLTEIGSPIRESRLTGVDELARLAWGADLALAAAARHALQQMMEDDSRSVSAAAAAALERTAVRLEPERVDFGTVAAETQRLVADVRVDGPPLALAGATVTVSGPGLRAMLSDRTLRIMWLPRSDWLDGSVTVRGPAGWADVRVTGQVGNAAAPFAPAAPVAAAYGTSRGAEPEGLRTYDGGMVANGYGPARVTVLPAPPSSGRRQVGTTVLVAILTTLVVLGGAGVAMALLNDDRSEAPPATAQGSQLQPDTALGSADPAQPEPEVTRVPLAQRVRGVARPKVIATIPVGAEPEGVAVSPDGRTVYVANQNSRILSVVDTASRKVTPVALRNTPRFVAVSRDGNTVFASMYEDDKHTGSGVAVVDSRSRKVLRYLDTGHMPYTLAVAPDNKLWVPIHSDGRLEIFSSGTLRMVGELPVKPNPHAVGFSSDQMRAFTANHESNAVTVIDMRTNGVLQSIPVSKAPHSIAVSPDGRMALVAGYEADAANLIDTVTLKRTGPFKVGRDPQSVAFSADSRYGYTVNEGDGTITVLNGRTGAVTSTVKVGQSPRTIGVSPDGRLAYVSNGGDNTLSVLRVGE</sequence>
<dbReference type="InterPro" id="IPR051200">
    <property type="entry name" value="Host-pathogen_enzymatic-act"/>
</dbReference>
<feature type="region of interest" description="Disordered" evidence="1">
    <location>
        <begin position="247"/>
        <end position="276"/>
    </location>
</feature>
<dbReference type="InterPro" id="IPR019405">
    <property type="entry name" value="Lactonase_7-beta_prop"/>
</dbReference>
<dbReference type="InterPro" id="IPR011964">
    <property type="entry name" value="YVTN_b-propeller_repeat"/>
</dbReference>
<dbReference type="InterPro" id="IPR011048">
    <property type="entry name" value="Haem_d1_sf"/>
</dbReference>
<accession>A0ABT4BDH9</accession>
<evidence type="ECO:0000313" key="2">
    <source>
        <dbReference type="EMBL" id="MCY1144579.1"/>
    </source>
</evidence>
<dbReference type="InterPro" id="IPR015943">
    <property type="entry name" value="WD40/YVTN_repeat-like_dom_sf"/>
</dbReference>
<protein>
    <submittedName>
        <fullName evidence="2">YncE family protein</fullName>
    </submittedName>
</protein>
<name>A0ABT4BDH9_9ACTN</name>
<evidence type="ECO:0000256" key="1">
    <source>
        <dbReference type="SAM" id="MobiDB-lite"/>
    </source>
</evidence>
<organism evidence="2 3">
    <name type="scientific">Paractinoplanes pyxinae</name>
    <dbReference type="NCBI Taxonomy" id="2997416"/>
    <lineage>
        <taxon>Bacteria</taxon>
        <taxon>Bacillati</taxon>
        <taxon>Actinomycetota</taxon>
        <taxon>Actinomycetes</taxon>
        <taxon>Micromonosporales</taxon>
        <taxon>Micromonosporaceae</taxon>
        <taxon>Paractinoplanes</taxon>
    </lineage>
</organism>